<dbReference type="AlphaFoldDB" id="A0A1H5D2J9"/>
<evidence type="ECO:0000313" key="2">
    <source>
        <dbReference type="Proteomes" id="UP000199220"/>
    </source>
</evidence>
<sequence length="239" mass="25980">MLNDEQAAGWHALLDLQSRHPSGWTLVGGQLVHLWCAARGSWPTRPTNDADAVLDVRGHPQALLEITSTLVDLGFTPDGTTRSGHQHRWIRGSATVDLLIPRYLGERAASRRGAGGATTIETPGAQKALNRTSTQAVLIDGRTGCVPRPSLVGAVVAKSAAHGVTLDTHRRRHLIDFAVLGTLIRPNDVRGEAPLDRTERRRVTTMVGEMTVNRPVWAMVDGAAAGLQRLQMSLLRDWH</sequence>
<organism evidence="1 2">
    <name type="scientific">Ruania alba</name>
    <dbReference type="NCBI Taxonomy" id="648782"/>
    <lineage>
        <taxon>Bacteria</taxon>
        <taxon>Bacillati</taxon>
        <taxon>Actinomycetota</taxon>
        <taxon>Actinomycetes</taxon>
        <taxon>Micrococcales</taxon>
        <taxon>Ruaniaceae</taxon>
        <taxon>Ruania</taxon>
    </lineage>
</organism>
<dbReference type="STRING" id="648782.SAMN04488554_0547"/>
<evidence type="ECO:0000313" key="1">
    <source>
        <dbReference type="EMBL" id="SED73024.1"/>
    </source>
</evidence>
<proteinExistence type="predicted"/>
<protein>
    <recommendedName>
        <fullName evidence="3">Nucleotidyl transferase AbiEii toxin, Type IV TA system</fullName>
    </recommendedName>
</protein>
<evidence type="ECO:0008006" key="3">
    <source>
        <dbReference type="Google" id="ProtNLM"/>
    </source>
</evidence>
<reference evidence="2" key="1">
    <citation type="submission" date="2016-10" db="EMBL/GenBank/DDBJ databases">
        <authorList>
            <person name="Varghese N."/>
            <person name="Submissions S."/>
        </authorList>
    </citation>
    <scope>NUCLEOTIDE SEQUENCE [LARGE SCALE GENOMIC DNA]</scope>
    <source>
        <strain evidence="2">DSM 21368</strain>
    </source>
</reference>
<gene>
    <name evidence="1" type="ORF">SAMN04488554_0547</name>
</gene>
<dbReference type="EMBL" id="FNTX01000001">
    <property type="protein sequence ID" value="SED73024.1"/>
    <property type="molecule type" value="Genomic_DNA"/>
</dbReference>
<dbReference type="Proteomes" id="UP000199220">
    <property type="component" value="Unassembled WGS sequence"/>
</dbReference>
<keyword evidence="2" id="KW-1185">Reference proteome</keyword>
<accession>A0A1H5D2J9</accession>
<name>A0A1H5D2J9_9MICO</name>